<evidence type="ECO:0000256" key="1">
    <source>
        <dbReference type="ARBA" id="ARBA00022664"/>
    </source>
</evidence>
<dbReference type="InterPro" id="IPR057242">
    <property type="entry name" value="PCFS4-like"/>
</dbReference>
<feature type="region of interest" description="Disordered" evidence="3">
    <location>
        <begin position="217"/>
        <end position="279"/>
    </location>
</feature>
<feature type="domain" description="C2H2-type" evidence="4">
    <location>
        <begin position="940"/>
        <end position="967"/>
    </location>
</feature>
<keyword evidence="2" id="KW-0863">Zinc-finger</keyword>
<dbReference type="PROSITE" id="PS50157">
    <property type="entry name" value="ZINC_FINGER_C2H2_2"/>
    <property type="match status" value="1"/>
</dbReference>
<dbReference type="PANTHER" id="PTHR15921:SF3">
    <property type="entry name" value="PRE-MRNA CLEAVAGE COMPLEX 2 PROTEIN PCF11"/>
    <property type="match status" value="1"/>
</dbReference>
<keyword evidence="7" id="KW-1185">Reference proteome</keyword>
<feature type="region of interest" description="Disordered" evidence="3">
    <location>
        <begin position="790"/>
        <end position="812"/>
    </location>
</feature>
<evidence type="ECO:0000259" key="5">
    <source>
        <dbReference type="PROSITE" id="PS51391"/>
    </source>
</evidence>
<dbReference type="Pfam" id="PF04818">
    <property type="entry name" value="CID"/>
    <property type="match status" value="1"/>
</dbReference>
<feature type="compositionally biased region" description="Polar residues" evidence="3">
    <location>
        <begin position="768"/>
        <end position="783"/>
    </location>
</feature>
<comment type="caution">
    <text evidence="6">The sequence shown here is derived from an EMBL/GenBank/DDBJ whole genome shotgun (WGS) entry which is preliminary data.</text>
</comment>
<dbReference type="SUPFAM" id="SSF48464">
    <property type="entry name" value="ENTH/VHS domain"/>
    <property type="match status" value="1"/>
</dbReference>
<keyword evidence="1" id="KW-0507">mRNA processing</keyword>
<feature type="domain" description="CID" evidence="5">
    <location>
        <begin position="86"/>
        <end position="214"/>
    </location>
</feature>
<gene>
    <name evidence="6" type="ORF">Fot_32880</name>
</gene>
<name>A0ABD1T913_9LAMI</name>
<dbReference type="Pfam" id="PF23228">
    <property type="entry name" value="zf_PCFS4"/>
    <property type="match status" value="1"/>
</dbReference>
<evidence type="ECO:0000313" key="6">
    <source>
        <dbReference type="EMBL" id="KAL2509233.1"/>
    </source>
</evidence>
<dbReference type="InterPro" id="IPR013087">
    <property type="entry name" value="Znf_C2H2_type"/>
</dbReference>
<protein>
    <submittedName>
        <fullName evidence="6">Uncharacterized protein</fullName>
    </submittedName>
</protein>
<dbReference type="PANTHER" id="PTHR15921">
    <property type="entry name" value="PRE-MRNA CLEAVAGE COMPLEX II"/>
    <property type="match status" value="1"/>
</dbReference>
<feature type="region of interest" description="Disordered" evidence="3">
    <location>
        <begin position="560"/>
        <end position="582"/>
    </location>
</feature>
<feature type="region of interest" description="Disordered" evidence="3">
    <location>
        <begin position="456"/>
        <end position="501"/>
    </location>
</feature>
<feature type="region of interest" description="Disordered" evidence="3">
    <location>
        <begin position="292"/>
        <end position="320"/>
    </location>
</feature>
<feature type="region of interest" description="Disordered" evidence="3">
    <location>
        <begin position="659"/>
        <end position="690"/>
    </location>
</feature>
<accession>A0ABD1T913</accession>
<feature type="compositionally biased region" description="Polar residues" evidence="3">
    <location>
        <begin position="457"/>
        <end position="467"/>
    </location>
</feature>
<dbReference type="InterPro" id="IPR008942">
    <property type="entry name" value="ENTH_VHS"/>
</dbReference>
<dbReference type="GO" id="GO:0008270">
    <property type="term" value="F:zinc ion binding"/>
    <property type="evidence" value="ECO:0007669"/>
    <property type="project" value="UniProtKB-KW"/>
</dbReference>
<feature type="compositionally biased region" description="Basic residues" evidence="3">
    <location>
        <begin position="659"/>
        <end position="668"/>
    </location>
</feature>
<dbReference type="SMART" id="SM00582">
    <property type="entry name" value="RPR"/>
    <property type="match status" value="1"/>
</dbReference>
<keyword evidence="2" id="KW-0862">Zinc</keyword>
<evidence type="ECO:0000256" key="2">
    <source>
        <dbReference type="PROSITE-ProRule" id="PRU00042"/>
    </source>
</evidence>
<evidence type="ECO:0000313" key="7">
    <source>
        <dbReference type="Proteomes" id="UP001604277"/>
    </source>
</evidence>
<sequence length="1098" mass="119565">MESSRRPFGGSLSKEPGLKKPRLTEEPAAPDPGANGRRNSISGVSGFLQRPVSGGGVGRLRFQGDWDSESSDYMHARYQNQLGEQQHQKLVTRYKTALAELTFNSKPIITNLTIIAGENLHAAKAIAAIVSTNIVEVVSEQKLPSLYLLDSIVKNIGRDYIKYFASRLPEVFCKAYRQVEPSVHPGMRHLFGTWKGVFPPQPLQMIGKELRIATTVSGLSSGTSRPESQVQRHGPSIHVNPKYLEAKQRLQQSSGARGEDSDDNGTMVNSPEDVERLEKQTSVFSGRPWADPYFKNIQHPDKNSSVTSGDSEYGSDISRVSGTGIGRAIEKHKEQGFEKLRYGTGSDVTGKISNQKNGLDMRHDFQSYPAHKSENSGSQLQLKHNFTNRSSSGMNRSWKKSEEEEYMWDDTNSTGFGAVDISVKDHWMPDDSERLDSKSHLQRPQSIHDIGARLDNEASSDSQSTEQVPAAPGARIPSLWSHEPHAPERMRPSRPSRNMSGHCEGYPSPLSGLSTSANSMGNAPFLSQMGPVHIGALSFKFSSNPISDSPISISQRQILGAASPSAQSPTHQHPSSPSISANDQNQLLHNLAEQDLQLTMNHANSVRSHFLGKLYVGPHNQVSKDSLHMSSWDAYPANSQRLHLPSLKIPSPVIPPLQRRHHVPSPHHLKPELSEFESSGESGKSSLPQISGFENHSIIANSSSDQSNPLTLDFTGQTSTSSLLSAVVKSGILDSSSIMESLPNLSSLDVDFVPAQVGVQPPLPSVPPTQFMSSPPSHGSTSVLTFSHDKVEQPSLPPRPPPSSLTRSSSGQTLCAMSDASIPVSRLLSSLVTKGLISASKTELTTSMPLQIAAQPQDRGVGIASISSTSVSSFPVVVPEQLSSTADELSSTKSAAKSSDSLTQSTASKIKNLIGFEFRPDVVRKLHPAVISELLDDLSHHCSICGLRLNLQEQLDRHLEWHASRIPGQHPSKKTSRRWYTNSFDWLVGTGGFQPSDSTSGLLGGSSRTLESSEQMVPADESQCACILCGDLFEDLYCQEINEWMFRGAVYVTIPSSEMRGTTSDSADPRSMVHASCVTDYSVCDFGLGRDIEVEKDV</sequence>
<dbReference type="Gene3D" id="1.25.40.90">
    <property type="match status" value="1"/>
</dbReference>
<dbReference type="PROSITE" id="PS00028">
    <property type="entry name" value="ZINC_FINGER_C2H2_1"/>
    <property type="match status" value="1"/>
</dbReference>
<dbReference type="PROSITE" id="PS51391">
    <property type="entry name" value="CID"/>
    <property type="match status" value="1"/>
</dbReference>
<keyword evidence="2" id="KW-0479">Metal-binding</keyword>
<dbReference type="InterPro" id="IPR047415">
    <property type="entry name" value="Pcf11_CID"/>
</dbReference>
<organism evidence="6 7">
    <name type="scientific">Forsythia ovata</name>
    <dbReference type="NCBI Taxonomy" id="205694"/>
    <lineage>
        <taxon>Eukaryota</taxon>
        <taxon>Viridiplantae</taxon>
        <taxon>Streptophyta</taxon>
        <taxon>Embryophyta</taxon>
        <taxon>Tracheophyta</taxon>
        <taxon>Spermatophyta</taxon>
        <taxon>Magnoliopsida</taxon>
        <taxon>eudicotyledons</taxon>
        <taxon>Gunneridae</taxon>
        <taxon>Pentapetalae</taxon>
        <taxon>asterids</taxon>
        <taxon>lamiids</taxon>
        <taxon>Lamiales</taxon>
        <taxon>Oleaceae</taxon>
        <taxon>Forsythieae</taxon>
        <taxon>Forsythia</taxon>
    </lineage>
</organism>
<evidence type="ECO:0000256" key="3">
    <source>
        <dbReference type="SAM" id="MobiDB-lite"/>
    </source>
</evidence>
<feature type="compositionally biased region" description="Polar residues" evidence="3">
    <location>
        <begin position="217"/>
        <end position="231"/>
    </location>
</feature>
<dbReference type="FunFam" id="1.25.40.90:FF:000023">
    <property type="entry name" value="polyadenylation and cleavage factor homolog 4"/>
    <property type="match status" value="1"/>
</dbReference>
<feature type="compositionally biased region" description="Basic and acidic residues" evidence="3">
    <location>
        <begin position="482"/>
        <end position="491"/>
    </location>
</feature>
<feature type="region of interest" description="Disordered" evidence="3">
    <location>
        <begin position="764"/>
        <end position="783"/>
    </location>
</feature>
<dbReference type="Proteomes" id="UP001604277">
    <property type="component" value="Unassembled WGS sequence"/>
</dbReference>
<proteinExistence type="predicted"/>
<feature type="compositionally biased region" description="Low complexity" evidence="3">
    <location>
        <begin position="563"/>
        <end position="580"/>
    </location>
</feature>
<evidence type="ECO:0000259" key="4">
    <source>
        <dbReference type="PROSITE" id="PS50157"/>
    </source>
</evidence>
<reference evidence="7" key="1">
    <citation type="submission" date="2024-07" db="EMBL/GenBank/DDBJ databases">
        <title>Two chromosome-level genome assemblies of Korean endemic species Abeliophyllum distichum and Forsythia ovata (Oleaceae).</title>
        <authorList>
            <person name="Jang H."/>
        </authorList>
    </citation>
    <scope>NUCLEOTIDE SEQUENCE [LARGE SCALE GENOMIC DNA]</scope>
</reference>
<feature type="compositionally biased region" description="Low complexity" evidence="3">
    <location>
        <begin position="676"/>
        <end position="687"/>
    </location>
</feature>
<dbReference type="AlphaFoldDB" id="A0ABD1T913"/>
<dbReference type="InterPro" id="IPR006569">
    <property type="entry name" value="CID_dom"/>
</dbReference>
<dbReference type="EMBL" id="JBFOLJ010000009">
    <property type="protein sequence ID" value="KAL2509233.1"/>
    <property type="molecule type" value="Genomic_DNA"/>
</dbReference>
<dbReference type="GO" id="GO:0005634">
    <property type="term" value="C:nucleus"/>
    <property type="evidence" value="ECO:0007669"/>
    <property type="project" value="UniProtKB-ARBA"/>
</dbReference>
<dbReference type="InterPro" id="IPR045154">
    <property type="entry name" value="PCF11-like"/>
</dbReference>
<dbReference type="GO" id="GO:0006397">
    <property type="term" value="P:mRNA processing"/>
    <property type="evidence" value="ECO:0007669"/>
    <property type="project" value="UniProtKB-KW"/>
</dbReference>
<dbReference type="CDD" id="cd16982">
    <property type="entry name" value="CID_Pcf11"/>
    <property type="match status" value="1"/>
</dbReference>
<feature type="region of interest" description="Disordered" evidence="3">
    <location>
        <begin position="1"/>
        <end position="45"/>
    </location>
</feature>
<feature type="compositionally biased region" description="Basic and acidic residues" evidence="3">
    <location>
        <begin position="16"/>
        <end position="25"/>
    </location>
</feature>